<name>A0A8J2PBA2_9HEXA</name>
<evidence type="ECO:0000256" key="4">
    <source>
        <dbReference type="ARBA" id="ARBA00023125"/>
    </source>
</evidence>
<evidence type="ECO:0008006" key="11">
    <source>
        <dbReference type="Google" id="ProtNLM"/>
    </source>
</evidence>
<evidence type="ECO:0000256" key="5">
    <source>
        <dbReference type="ARBA" id="ARBA00023242"/>
    </source>
</evidence>
<feature type="compositionally biased region" description="Polar residues" evidence="6">
    <location>
        <begin position="101"/>
        <end position="117"/>
    </location>
</feature>
<feature type="compositionally biased region" description="Low complexity" evidence="6">
    <location>
        <begin position="424"/>
        <end position="436"/>
    </location>
</feature>
<evidence type="ECO:0000256" key="3">
    <source>
        <dbReference type="ARBA" id="ARBA00022833"/>
    </source>
</evidence>
<keyword evidence="1" id="KW-0479">Metal-binding</keyword>
<dbReference type="GO" id="GO:0003714">
    <property type="term" value="F:transcription corepressor activity"/>
    <property type="evidence" value="ECO:0007669"/>
    <property type="project" value="TreeGrafter"/>
</dbReference>
<keyword evidence="3" id="KW-0862">Zinc</keyword>
<dbReference type="Proteomes" id="UP000708208">
    <property type="component" value="Unassembled WGS sequence"/>
</dbReference>
<dbReference type="PROSITE" id="PS51156">
    <property type="entry name" value="ELM2"/>
    <property type="match status" value="1"/>
</dbReference>
<dbReference type="Pfam" id="PF01448">
    <property type="entry name" value="ELM2"/>
    <property type="match status" value="1"/>
</dbReference>
<dbReference type="GO" id="GO:0003677">
    <property type="term" value="F:DNA binding"/>
    <property type="evidence" value="ECO:0007669"/>
    <property type="project" value="UniProtKB-KW"/>
</dbReference>
<evidence type="ECO:0000259" key="7">
    <source>
        <dbReference type="PROSITE" id="PS51156"/>
    </source>
</evidence>
<dbReference type="SMART" id="SM01189">
    <property type="entry name" value="ELM2"/>
    <property type="match status" value="1"/>
</dbReference>
<dbReference type="AlphaFoldDB" id="A0A8J2PBA2"/>
<feature type="compositionally biased region" description="Acidic residues" evidence="6">
    <location>
        <begin position="47"/>
        <end position="59"/>
    </location>
</feature>
<feature type="compositionally biased region" description="Acidic residues" evidence="6">
    <location>
        <begin position="171"/>
        <end position="181"/>
    </location>
</feature>
<evidence type="ECO:0000256" key="2">
    <source>
        <dbReference type="ARBA" id="ARBA00022771"/>
    </source>
</evidence>
<dbReference type="FunFam" id="1.10.10.60:FF:000012">
    <property type="entry name" value="Metastasis-associated 1 family, member 3"/>
    <property type="match status" value="1"/>
</dbReference>
<dbReference type="GO" id="GO:0008270">
    <property type="term" value="F:zinc ion binding"/>
    <property type="evidence" value="ECO:0007669"/>
    <property type="project" value="UniProtKB-KW"/>
</dbReference>
<keyword evidence="10" id="KW-1185">Reference proteome</keyword>
<reference evidence="9" key="1">
    <citation type="submission" date="2021-06" db="EMBL/GenBank/DDBJ databases">
        <authorList>
            <person name="Hodson N. C."/>
            <person name="Mongue J. A."/>
            <person name="Jaron S. K."/>
        </authorList>
    </citation>
    <scope>NUCLEOTIDE SEQUENCE</scope>
</reference>
<dbReference type="InterPro" id="IPR001005">
    <property type="entry name" value="SANT/Myb"/>
</dbReference>
<keyword evidence="5" id="KW-0539">Nucleus</keyword>
<feature type="compositionally biased region" description="Acidic residues" evidence="6">
    <location>
        <begin position="214"/>
        <end position="230"/>
    </location>
</feature>
<proteinExistence type="predicted"/>
<gene>
    <name evidence="9" type="ORF">AFUS01_LOCUS32154</name>
</gene>
<dbReference type="PROSITE" id="PS51293">
    <property type="entry name" value="SANT"/>
    <property type="match status" value="1"/>
</dbReference>
<keyword evidence="2" id="KW-0863">Zinc-finger</keyword>
<protein>
    <recommendedName>
        <fullName evidence="11">Mesoderm induction early response protein 1</fullName>
    </recommendedName>
</protein>
<dbReference type="GO" id="GO:0005654">
    <property type="term" value="C:nucleoplasm"/>
    <property type="evidence" value="ECO:0007669"/>
    <property type="project" value="TreeGrafter"/>
</dbReference>
<dbReference type="CDD" id="cd11661">
    <property type="entry name" value="SANT_MTA3_like"/>
    <property type="match status" value="1"/>
</dbReference>
<dbReference type="InterPro" id="IPR040138">
    <property type="entry name" value="MIER/MTA"/>
</dbReference>
<accession>A0A8J2PBA2</accession>
<sequence length="536" mass="61236">MEHRQIFLYFCIYVQGFGMAEPSSPGDEFEPTAEMMVNDFDDERTLDEEEALEEADDQQNELSNLEKEKDMPIEALLAMYGYNDDDDGGQEGSQSSSSEEILTNQDLTLDNPETGSEQLGEEQQQEQQQQEQEREQEQEQEQEEEEEEEVNTEEMAVTEPESVAEQPSEVVEMECEEEEKEVEPPSMLHELYKDDPTVIGGSRHLRSGSRQHSEEEEDEEEDCDYSPEEEDWKKTIMVGSDYQATIPEGVFKYDDAMPYENEDKLLWDPSTMPEKDVMSYLGEVQDIQTASTQGVDAIPRGSHVRDDEQSLYLLLQCGHNKEEAIRRQKINATSTTDTMSLWSEEECRNFETGLRQYGKDFHLIQQNRQVRTRSVSELVQFYYLWKKTERHDVFANKARLEKKKYTLHPGTTDFMERFLDEQDSPVSSPSVHSLLSGDPKRQSRTPPPNYSDSSDMITVDEARLISSHFEDIARHLDKESYESLCKLAAGAKPPNGLSSNATNDTVGVSISRSSAAFISPSETLITHTNNAQSFAQ</sequence>
<dbReference type="InterPro" id="IPR017884">
    <property type="entry name" value="SANT_dom"/>
</dbReference>
<feature type="compositionally biased region" description="Acidic residues" evidence="6">
    <location>
        <begin position="138"/>
        <end position="152"/>
    </location>
</feature>
<dbReference type="GO" id="GO:0042826">
    <property type="term" value="F:histone deacetylase binding"/>
    <property type="evidence" value="ECO:0007669"/>
    <property type="project" value="TreeGrafter"/>
</dbReference>
<dbReference type="OrthoDB" id="5916873at2759"/>
<dbReference type="GO" id="GO:0000122">
    <property type="term" value="P:negative regulation of transcription by RNA polymerase II"/>
    <property type="evidence" value="ECO:0007669"/>
    <property type="project" value="TreeGrafter"/>
</dbReference>
<dbReference type="EMBL" id="CAJVCH010523092">
    <property type="protein sequence ID" value="CAG7821847.1"/>
    <property type="molecule type" value="Genomic_DNA"/>
</dbReference>
<evidence type="ECO:0000313" key="9">
    <source>
        <dbReference type="EMBL" id="CAG7821847.1"/>
    </source>
</evidence>
<comment type="caution">
    <text evidence="9">The sequence shown here is derived from an EMBL/GenBank/DDBJ whole genome shotgun (WGS) entry which is preliminary data.</text>
</comment>
<dbReference type="PANTHER" id="PTHR10865:SF28">
    <property type="entry name" value="ELM2 DOMAIN-CONTAINING PROTEIN"/>
    <property type="match status" value="1"/>
</dbReference>
<organism evidence="9 10">
    <name type="scientific">Allacma fusca</name>
    <dbReference type="NCBI Taxonomy" id="39272"/>
    <lineage>
        <taxon>Eukaryota</taxon>
        <taxon>Metazoa</taxon>
        <taxon>Ecdysozoa</taxon>
        <taxon>Arthropoda</taxon>
        <taxon>Hexapoda</taxon>
        <taxon>Collembola</taxon>
        <taxon>Symphypleona</taxon>
        <taxon>Sminthuridae</taxon>
        <taxon>Allacma</taxon>
    </lineage>
</organism>
<feature type="region of interest" description="Disordered" evidence="6">
    <location>
        <begin position="47"/>
        <end position="230"/>
    </location>
</feature>
<dbReference type="InterPro" id="IPR000949">
    <property type="entry name" value="ELM2_dom"/>
</dbReference>
<evidence type="ECO:0000256" key="6">
    <source>
        <dbReference type="SAM" id="MobiDB-lite"/>
    </source>
</evidence>
<feature type="region of interest" description="Disordered" evidence="6">
    <location>
        <begin position="422"/>
        <end position="454"/>
    </location>
</feature>
<evidence type="ECO:0000313" key="10">
    <source>
        <dbReference type="Proteomes" id="UP000708208"/>
    </source>
</evidence>
<feature type="domain" description="SANT" evidence="8">
    <location>
        <begin position="337"/>
        <end position="390"/>
    </location>
</feature>
<keyword evidence="4" id="KW-0238">DNA-binding</keyword>
<dbReference type="PANTHER" id="PTHR10865">
    <property type="entry name" value="METASTASIS-ASSOCIATED PROTEIN AND MESODERM INDUCTION EARLY RESPONSE PROTEIN"/>
    <property type="match status" value="1"/>
</dbReference>
<evidence type="ECO:0000256" key="1">
    <source>
        <dbReference type="ARBA" id="ARBA00022723"/>
    </source>
</evidence>
<dbReference type="SMART" id="SM00717">
    <property type="entry name" value="SANT"/>
    <property type="match status" value="1"/>
</dbReference>
<feature type="domain" description="ELM2" evidence="7">
    <location>
        <begin position="234"/>
        <end position="332"/>
    </location>
</feature>
<evidence type="ECO:0000259" key="8">
    <source>
        <dbReference type="PROSITE" id="PS51293"/>
    </source>
</evidence>